<dbReference type="InterPro" id="IPR014710">
    <property type="entry name" value="RmlC-like_jellyroll"/>
</dbReference>
<gene>
    <name evidence="3" type="ORF">SAMN04487947_3781</name>
</gene>
<proteinExistence type="predicted"/>
<dbReference type="PANTHER" id="PTHR35848:SF9">
    <property type="entry name" value="SLL1358 PROTEIN"/>
    <property type="match status" value="1"/>
</dbReference>
<evidence type="ECO:0000256" key="1">
    <source>
        <dbReference type="ARBA" id="ARBA00022723"/>
    </source>
</evidence>
<dbReference type="EMBL" id="FOYT01000005">
    <property type="protein sequence ID" value="SFR71026.1"/>
    <property type="molecule type" value="Genomic_DNA"/>
</dbReference>
<dbReference type="AlphaFoldDB" id="A0A1I6IWA2"/>
<dbReference type="InterPro" id="IPR051610">
    <property type="entry name" value="GPI/OXD"/>
</dbReference>
<evidence type="ECO:0000259" key="2">
    <source>
        <dbReference type="Pfam" id="PF07883"/>
    </source>
</evidence>
<dbReference type="Gene3D" id="2.60.120.10">
    <property type="entry name" value="Jelly Rolls"/>
    <property type="match status" value="1"/>
</dbReference>
<organism evidence="3 4">
    <name type="scientific">Halogeometricum rufum</name>
    <dbReference type="NCBI Taxonomy" id="553469"/>
    <lineage>
        <taxon>Archaea</taxon>
        <taxon>Methanobacteriati</taxon>
        <taxon>Methanobacteriota</taxon>
        <taxon>Stenosarchaea group</taxon>
        <taxon>Halobacteria</taxon>
        <taxon>Halobacteriales</taxon>
        <taxon>Haloferacaceae</taxon>
        <taxon>Halogeometricum</taxon>
    </lineage>
</organism>
<dbReference type="RefSeq" id="WP_089810568.1">
    <property type="nucleotide sequence ID" value="NZ_FOYT01000005.1"/>
</dbReference>
<evidence type="ECO:0000313" key="3">
    <source>
        <dbReference type="EMBL" id="SFR71026.1"/>
    </source>
</evidence>
<protein>
    <submittedName>
        <fullName evidence="3">Cupin domain-containing protein</fullName>
    </submittedName>
</protein>
<accession>A0A1I6IWA2</accession>
<keyword evidence="1" id="KW-0479">Metal-binding</keyword>
<sequence length="106" mass="11854">MSYTRANYGDVEAKSDAMHFMRDELDAENLGFTLVEAEPDWVGMEHDHADEGHEEVYYLTRGHATLVVDDDEVELSEGDAVRVSPDATRQLRNGSEESWLVVVGAP</sequence>
<dbReference type="Pfam" id="PF07883">
    <property type="entry name" value="Cupin_2"/>
    <property type="match status" value="1"/>
</dbReference>
<dbReference type="GO" id="GO:0046872">
    <property type="term" value="F:metal ion binding"/>
    <property type="evidence" value="ECO:0007669"/>
    <property type="project" value="UniProtKB-KW"/>
</dbReference>
<feature type="domain" description="Cupin type-2" evidence="2">
    <location>
        <begin position="35"/>
        <end position="98"/>
    </location>
</feature>
<dbReference type="InterPro" id="IPR013096">
    <property type="entry name" value="Cupin_2"/>
</dbReference>
<dbReference type="InterPro" id="IPR011051">
    <property type="entry name" value="RmlC_Cupin_sf"/>
</dbReference>
<dbReference type="STRING" id="553469.SAMN04487947_3781"/>
<evidence type="ECO:0000313" key="4">
    <source>
        <dbReference type="Proteomes" id="UP000198531"/>
    </source>
</evidence>
<dbReference type="PANTHER" id="PTHR35848">
    <property type="entry name" value="OXALATE-BINDING PROTEIN"/>
    <property type="match status" value="1"/>
</dbReference>
<keyword evidence="4" id="KW-1185">Reference proteome</keyword>
<reference evidence="4" key="1">
    <citation type="submission" date="2016-10" db="EMBL/GenBank/DDBJ databases">
        <authorList>
            <person name="Varghese N."/>
            <person name="Submissions S."/>
        </authorList>
    </citation>
    <scope>NUCLEOTIDE SEQUENCE [LARGE SCALE GENOMIC DNA]</scope>
    <source>
        <strain evidence="4">CGMCC 1.7736</strain>
    </source>
</reference>
<dbReference type="OrthoDB" id="305577at2157"/>
<dbReference type="SUPFAM" id="SSF51182">
    <property type="entry name" value="RmlC-like cupins"/>
    <property type="match status" value="1"/>
</dbReference>
<dbReference type="Proteomes" id="UP000198531">
    <property type="component" value="Unassembled WGS sequence"/>
</dbReference>
<name>A0A1I6IWA2_9EURY</name>